<gene>
    <name evidence="1" type="ORF">ECRASSUSDP1_LOCUS12879</name>
</gene>
<reference evidence="1" key="1">
    <citation type="submission" date="2023-07" db="EMBL/GenBank/DDBJ databases">
        <authorList>
            <consortium name="AG Swart"/>
            <person name="Singh M."/>
            <person name="Singh A."/>
            <person name="Seah K."/>
            <person name="Emmerich C."/>
        </authorList>
    </citation>
    <scope>NUCLEOTIDE SEQUENCE</scope>
    <source>
        <strain evidence="1">DP1</strain>
    </source>
</reference>
<dbReference type="AlphaFoldDB" id="A0AAD1UQY5"/>
<dbReference type="Proteomes" id="UP001295684">
    <property type="component" value="Unassembled WGS sequence"/>
</dbReference>
<evidence type="ECO:0000313" key="2">
    <source>
        <dbReference type="Proteomes" id="UP001295684"/>
    </source>
</evidence>
<protein>
    <submittedName>
        <fullName evidence="1">Uncharacterized protein</fullName>
    </submittedName>
</protein>
<organism evidence="1 2">
    <name type="scientific">Euplotes crassus</name>
    <dbReference type="NCBI Taxonomy" id="5936"/>
    <lineage>
        <taxon>Eukaryota</taxon>
        <taxon>Sar</taxon>
        <taxon>Alveolata</taxon>
        <taxon>Ciliophora</taxon>
        <taxon>Intramacronucleata</taxon>
        <taxon>Spirotrichea</taxon>
        <taxon>Hypotrichia</taxon>
        <taxon>Euplotida</taxon>
        <taxon>Euplotidae</taxon>
        <taxon>Moneuplotes</taxon>
    </lineage>
</organism>
<accession>A0AAD1UQY5</accession>
<sequence>MENTQIPQTESNSSFAAKHGGASVKFYCDEPFGLKRVGPTDSASTEVGEEAKGCSLEIIRMKTQMILKALASYNVCMNLGGEENDATKWIKQLSQIKEKTDDIEKEGNLDELEELDTQIQVIKEQVLEDSTFAKFRDNFFWSYFKQGIIEDGNREGLSSKSPNSLCSEAYTPFDFKGLYKAKTGATKTFGPTVQFKLELNKPKDMDMLLSLDKRMPELKTLQIAKIPEDHEESKTAISKYFPERVKEFHFNQQSPMGTTDFYSSALLPGASSVLERAYLWNLNISEPYVTALISAYKGVSQLFFGKCILNVESTLDFGDVMQDSQISILGFENCGDEEHGVWERDSSPFVNIMAGLGKTEAKTNLKKVRVKNCGMKNDQVRDILKSAGLGDLEIGLL</sequence>
<dbReference type="EMBL" id="CAMPGE010012796">
    <property type="protein sequence ID" value="CAI2371555.1"/>
    <property type="molecule type" value="Genomic_DNA"/>
</dbReference>
<name>A0AAD1UQY5_EUPCR</name>
<evidence type="ECO:0000313" key="1">
    <source>
        <dbReference type="EMBL" id="CAI2371555.1"/>
    </source>
</evidence>
<proteinExistence type="predicted"/>
<keyword evidence="2" id="KW-1185">Reference proteome</keyword>
<comment type="caution">
    <text evidence="1">The sequence shown here is derived from an EMBL/GenBank/DDBJ whole genome shotgun (WGS) entry which is preliminary data.</text>
</comment>